<evidence type="ECO:0000256" key="1">
    <source>
        <dbReference type="SAM" id="MobiDB-lite"/>
    </source>
</evidence>
<evidence type="ECO:0000313" key="4">
    <source>
        <dbReference type="Proteomes" id="UP000799437"/>
    </source>
</evidence>
<keyword evidence="2" id="KW-1133">Transmembrane helix</keyword>
<dbReference type="OrthoDB" id="5342507at2759"/>
<protein>
    <recommendedName>
        <fullName evidence="5">MARVEL domain-containing protein</fullName>
    </recommendedName>
</protein>
<gene>
    <name evidence="3" type="ORF">EJ05DRAFT_473213</name>
</gene>
<feature type="region of interest" description="Disordered" evidence="1">
    <location>
        <begin position="183"/>
        <end position="245"/>
    </location>
</feature>
<evidence type="ECO:0008006" key="5">
    <source>
        <dbReference type="Google" id="ProtNLM"/>
    </source>
</evidence>
<keyword evidence="2" id="KW-0812">Transmembrane</keyword>
<feature type="transmembrane region" description="Helical" evidence="2">
    <location>
        <begin position="151"/>
        <end position="176"/>
    </location>
</feature>
<evidence type="ECO:0000313" key="3">
    <source>
        <dbReference type="EMBL" id="KAF2762301.1"/>
    </source>
</evidence>
<accession>A0A6A6WK42</accession>
<dbReference type="EMBL" id="ML996566">
    <property type="protein sequence ID" value="KAF2762301.1"/>
    <property type="molecule type" value="Genomic_DNA"/>
</dbReference>
<evidence type="ECO:0000256" key="2">
    <source>
        <dbReference type="SAM" id="Phobius"/>
    </source>
</evidence>
<feature type="transmembrane region" description="Helical" evidence="2">
    <location>
        <begin position="12"/>
        <end position="34"/>
    </location>
</feature>
<dbReference type="GeneID" id="54484406"/>
<feature type="transmembrane region" description="Helical" evidence="2">
    <location>
        <begin position="54"/>
        <end position="71"/>
    </location>
</feature>
<dbReference type="AlphaFoldDB" id="A0A6A6WK42"/>
<reference evidence="3" key="1">
    <citation type="journal article" date="2020" name="Stud. Mycol.">
        <title>101 Dothideomycetes genomes: a test case for predicting lifestyles and emergence of pathogens.</title>
        <authorList>
            <person name="Haridas S."/>
            <person name="Albert R."/>
            <person name="Binder M."/>
            <person name="Bloem J."/>
            <person name="Labutti K."/>
            <person name="Salamov A."/>
            <person name="Andreopoulos B."/>
            <person name="Baker S."/>
            <person name="Barry K."/>
            <person name="Bills G."/>
            <person name="Bluhm B."/>
            <person name="Cannon C."/>
            <person name="Castanera R."/>
            <person name="Culley D."/>
            <person name="Daum C."/>
            <person name="Ezra D."/>
            <person name="Gonzalez J."/>
            <person name="Henrissat B."/>
            <person name="Kuo A."/>
            <person name="Liang C."/>
            <person name="Lipzen A."/>
            <person name="Lutzoni F."/>
            <person name="Magnuson J."/>
            <person name="Mondo S."/>
            <person name="Nolan M."/>
            <person name="Ohm R."/>
            <person name="Pangilinan J."/>
            <person name="Park H.-J."/>
            <person name="Ramirez L."/>
            <person name="Alfaro M."/>
            <person name="Sun H."/>
            <person name="Tritt A."/>
            <person name="Yoshinaga Y."/>
            <person name="Zwiers L.-H."/>
            <person name="Turgeon B."/>
            <person name="Goodwin S."/>
            <person name="Spatafora J."/>
            <person name="Crous P."/>
            <person name="Grigoriev I."/>
        </authorList>
    </citation>
    <scope>NUCLEOTIDE SEQUENCE</scope>
    <source>
        <strain evidence="3">CBS 121739</strain>
    </source>
</reference>
<organism evidence="3 4">
    <name type="scientific">Pseudovirgaria hyperparasitica</name>
    <dbReference type="NCBI Taxonomy" id="470096"/>
    <lineage>
        <taxon>Eukaryota</taxon>
        <taxon>Fungi</taxon>
        <taxon>Dikarya</taxon>
        <taxon>Ascomycota</taxon>
        <taxon>Pezizomycotina</taxon>
        <taxon>Dothideomycetes</taxon>
        <taxon>Dothideomycetes incertae sedis</taxon>
        <taxon>Acrospermales</taxon>
        <taxon>Acrospermaceae</taxon>
        <taxon>Pseudovirgaria</taxon>
    </lineage>
</organism>
<sequence>MAKLAGAALRIIQTLFYALAFCCAAIILGFYSYFLAVKADRDWVITNQEKAIEGMSGAAVLYTILAVLFTCCLGGVTFFAFLAIVLDVLFCGAFIAIAIMTRDATSCTGNVETPFGNGPSNSPSSGFDGDFGIGSNDTQTYAVSLGRACRYNQVCFAVAIIGAFLFAISAVVQLFLGRHHQREKRFGPSPANNYTAGSGNRKFWQRSSRPKTTHEARDAELATGGLAAGQPDMRPSHETGYTGSTVGNTAAYDSAGKPVNGAGGYHTGPATNY</sequence>
<dbReference type="RefSeq" id="XP_033604752.1">
    <property type="nucleotide sequence ID" value="XM_033743352.1"/>
</dbReference>
<name>A0A6A6WK42_9PEZI</name>
<keyword evidence="2" id="KW-0472">Membrane</keyword>
<proteinExistence type="predicted"/>
<keyword evidence="4" id="KW-1185">Reference proteome</keyword>
<dbReference type="Proteomes" id="UP000799437">
    <property type="component" value="Unassembled WGS sequence"/>
</dbReference>
<feature type="transmembrane region" description="Helical" evidence="2">
    <location>
        <begin position="78"/>
        <end position="100"/>
    </location>
</feature>